<dbReference type="GO" id="GO:0043565">
    <property type="term" value="F:sequence-specific DNA binding"/>
    <property type="evidence" value="ECO:0007669"/>
    <property type="project" value="InterPro"/>
</dbReference>
<protein>
    <submittedName>
        <fullName evidence="5">AsnC family transcriptional regulator</fullName>
    </submittedName>
</protein>
<dbReference type="AlphaFoldDB" id="A0AA44UMS7"/>
<accession>A0AA44UMS7</accession>
<proteinExistence type="predicted"/>
<reference evidence="5 6" key="1">
    <citation type="submission" date="2017-11" db="EMBL/GenBank/DDBJ databases">
        <title>Sequencing the genomes of 1000 actinobacteria strains.</title>
        <authorList>
            <person name="Klenk H.-P."/>
        </authorList>
    </citation>
    <scope>NUCLEOTIDE SEQUENCE [LARGE SCALE GENOMIC DNA]</scope>
    <source>
        <strain evidence="5 6">DSM 44104</strain>
    </source>
</reference>
<gene>
    <name evidence="5" type="ORF">ATL51_1947</name>
</gene>
<sequence>MVRVTGARRGAARRTEGPVLDDIDRRMVAELQRDGRLTGRALAERLTISRANAYARLARLVDDRVVTGFTALVDPDKVGLHTSAYVTLTVRQNSWRELREQLRAIPEVRHMALVGGDFDVLLLVRTTGNDALRSVVLERLQALPTVVSTRTILIFEDESR</sequence>
<dbReference type="Pfam" id="PF13412">
    <property type="entry name" value="HTH_24"/>
    <property type="match status" value="1"/>
</dbReference>
<dbReference type="SMART" id="SM00344">
    <property type="entry name" value="HTH_ASNC"/>
    <property type="match status" value="1"/>
</dbReference>
<dbReference type="InterPro" id="IPR011008">
    <property type="entry name" value="Dimeric_a/b-barrel"/>
</dbReference>
<dbReference type="InterPro" id="IPR019887">
    <property type="entry name" value="Tscrpt_reg_AsnC/Lrp_C"/>
</dbReference>
<dbReference type="Gene3D" id="3.30.70.920">
    <property type="match status" value="1"/>
</dbReference>
<dbReference type="GO" id="GO:0043200">
    <property type="term" value="P:response to amino acid"/>
    <property type="evidence" value="ECO:0007669"/>
    <property type="project" value="TreeGrafter"/>
</dbReference>
<organism evidence="5 6">
    <name type="scientific">Pseudonocardia alni</name>
    <name type="common">Amycolata alni</name>
    <dbReference type="NCBI Taxonomy" id="33907"/>
    <lineage>
        <taxon>Bacteria</taxon>
        <taxon>Bacillati</taxon>
        <taxon>Actinomycetota</taxon>
        <taxon>Actinomycetes</taxon>
        <taxon>Pseudonocardiales</taxon>
        <taxon>Pseudonocardiaceae</taxon>
        <taxon>Pseudonocardia</taxon>
    </lineage>
</organism>
<dbReference type="Gene3D" id="1.10.10.10">
    <property type="entry name" value="Winged helix-like DNA-binding domain superfamily/Winged helix DNA-binding domain"/>
    <property type="match status" value="1"/>
</dbReference>
<dbReference type="SUPFAM" id="SSF46785">
    <property type="entry name" value="Winged helix' DNA-binding domain"/>
    <property type="match status" value="1"/>
</dbReference>
<dbReference type="PROSITE" id="PS50956">
    <property type="entry name" value="HTH_ASNC_2"/>
    <property type="match status" value="1"/>
</dbReference>
<evidence type="ECO:0000256" key="3">
    <source>
        <dbReference type="ARBA" id="ARBA00023163"/>
    </source>
</evidence>
<dbReference type="Pfam" id="PF01037">
    <property type="entry name" value="AsnC_trans_reg"/>
    <property type="match status" value="1"/>
</dbReference>
<dbReference type="Proteomes" id="UP000232453">
    <property type="component" value="Unassembled WGS sequence"/>
</dbReference>
<dbReference type="InterPro" id="IPR019888">
    <property type="entry name" value="Tscrpt_reg_AsnC-like"/>
</dbReference>
<dbReference type="InterPro" id="IPR036388">
    <property type="entry name" value="WH-like_DNA-bd_sf"/>
</dbReference>
<keyword evidence="1" id="KW-0805">Transcription regulation</keyword>
<dbReference type="EMBL" id="PHUJ01000003">
    <property type="protein sequence ID" value="PKB30287.1"/>
    <property type="molecule type" value="Genomic_DNA"/>
</dbReference>
<dbReference type="GO" id="GO:0005829">
    <property type="term" value="C:cytosol"/>
    <property type="evidence" value="ECO:0007669"/>
    <property type="project" value="TreeGrafter"/>
</dbReference>
<evidence type="ECO:0000259" key="4">
    <source>
        <dbReference type="PROSITE" id="PS50956"/>
    </source>
</evidence>
<feature type="domain" description="HTH asnC-type" evidence="4">
    <location>
        <begin position="20"/>
        <end position="81"/>
    </location>
</feature>
<dbReference type="PRINTS" id="PR00033">
    <property type="entry name" value="HTHASNC"/>
</dbReference>
<dbReference type="PANTHER" id="PTHR30154">
    <property type="entry name" value="LEUCINE-RESPONSIVE REGULATORY PROTEIN"/>
    <property type="match status" value="1"/>
</dbReference>
<dbReference type="PANTHER" id="PTHR30154:SF34">
    <property type="entry name" value="TRANSCRIPTIONAL REGULATOR AZLB"/>
    <property type="match status" value="1"/>
</dbReference>
<evidence type="ECO:0000256" key="1">
    <source>
        <dbReference type="ARBA" id="ARBA00023015"/>
    </source>
</evidence>
<keyword evidence="2" id="KW-0238">DNA-binding</keyword>
<comment type="caution">
    <text evidence="5">The sequence shown here is derived from an EMBL/GenBank/DDBJ whole genome shotgun (WGS) entry which is preliminary data.</text>
</comment>
<name>A0AA44UMS7_PSEA5</name>
<dbReference type="InterPro" id="IPR036390">
    <property type="entry name" value="WH_DNA-bd_sf"/>
</dbReference>
<evidence type="ECO:0000256" key="2">
    <source>
        <dbReference type="ARBA" id="ARBA00023125"/>
    </source>
</evidence>
<evidence type="ECO:0000313" key="5">
    <source>
        <dbReference type="EMBL" id="PKB30287.1"/>
    </source>
</evidence>
<dbReference type="InterPro" id="IPR000485">
    <property type="entry name" value="AsnC-type_HTH_dom"/>
</dbReference>
<evidence type="ECO:0000313" key="6">
    <source>
        <dbReference type="Proteomes" id="UP000232453"/>
    </source>
</evidence>
<dbReference type="SUPFAM" id="SSF54909">
    <property type="entry name" value="Dimeric alpha+beta barrel"/>
    <property type="match status" value="1"/>
</dbReference>
<keyword evidence="3" id="KW-0804">Transcription</keyword>